<keyword evidence="10" id="KW-0325">Glycoprotein</keyword>
<feature type="transmembrane region" description="Helical" evidence="11">
    <location>
        <begin position="538"/>
        <end position="560"/>
    </location>
</feature>
<dbReference type="FunFam" id="3.40.50.300:FF:002145">
    <property type="entry name" value="ABC transporter (MsbA subfamily)"/>
    <property type="match status" value="1"/>
</dbReference>
<keyword evidence="4" id="KW-1003">Cell membrane</keyword>
<organism evidence="14 15">
    <name type="scientific">Penicillium frequentans</name>
    <dbReference type="NCBI Taxonomy" id="3151616"/>
    <lineage>
        <taxon>Eukaryota</taxon>
        <taxon>Fungi</taxon>
        <taxon>Dikarya</taxon>
        <taxon>Ascomycota</taxon>
        <taxon>Pezizomycotina</taxon>
        <taxon>Eurotiomycetes</taxon>
        <taxon>Eurotiomycetidae</taxon>
        <taxon>Eurotiales</taxon>
        <taxon>Aspergillaceae</taxon>
        <taxon>Penicillium</taxon>
    </lineage>
</organism>
<evidence type="ECO:0000313" key="14">
    <source>
        <dbReference type="EMBL" id="KAJ5524116.1"/>
    </source>
</evidence>
<accession>A0AAD6CIY6</accession>
<dbReference type="Pfam" id="PF00664">
    <property type="entry name" value="ABC_membrane"/>
    <property type="match status" value="2"/>
</dbReference>
<dbReference type="InterPro" id="IPR050173">
    <property type="entry name" value="ABC_transporter_C-like"/>
</dbReference>
<dbReference type="Pfam" id="PF00005">
    <property type="entry name" value="ABC_tran"/>
    <property type="match status" value="2"/>
</dbReference>
<dbReference type="InterPro" id="IPR017871">
    <property type="entry name" value="ABC_transporter-like_CS"/>
</dbReference>
<feature type="domain" description="ABC transporter" evidence="12">
    <location>
        <begin position="261"/>
        <end position="484"/>
    </location>
</feature>
<dbReference type="GO" id="GO:0016887">
    <property type="term" value="F:ATP hydrolysis activity"/>
    <property type="evidence" value="ECO:0007669"/>
    <property type="project" value="InterPro"/>
</dbReference>
<dbReference type="EMBL" id="JAQIZZ010000008">
    <property type="protein sequence ID" value="KAJ5524116.1"/>
    <property type="molecule type" value="Genomic_DNA"/>
</dbReference>
<comment type="similarity">
    <text evidence="2">Belongs to the ABC transporter superfamily. ABCC family. Conjugate transporter (TC 3.A.1.208) subfamily.</text>
</comment>
<evidence type="ECO:0000256" key="1">
    <source>
        <dbReference type="ARBA" id="ARBA00004651"/>
    </source>
</evidence>
<dbReference type="CDD" id="cd18580">
    <property type="entry name" value="ABC_6TM_ABCC_D2"/>
    <property type="match status" value="1"/>
</dbReference>
<dbReference type="AlphaFoldDB" id="A0AAD6CIY6"/>
<evidence type="ECO:0000256" key="9">
    <source>
        <dbReference type="ARBA" id="ARBA00023136"/>
    </source>
</evidence>
<dbReference type="InterPro" id="IPR003439">
    <property type="entry name" value="ABC_transporter-like_ATP-bd"/>
</dbReference>
<dbReference type="PROSITE" id="PS50929">
    <property type="entry name" value="ABC_TM1F"/>
    <property type="match status" value="2"/>
</dbReference>
<keyword evidence="5 11" id="KW-0812">Transmembrane</keyword>
<keyword evidence="6" id="KW-0547">Nucleotide-binding</keyword>
<evidence type="ECO:0000256" key="5">
    <source>
        <dbReference type="ARBA" id="ARBA00022692"/>
    </source>
</evidence>
<dbReference type="Proteomes" id="UP001220324">
    <property type="component" value="Unassembled WGS sequence"/>
</dbReference>
<evidence type="ECO:0000256" key="7">
    <source>
        <dbReference type="ARBA" id="ARBA00022840"/>
    </source>
</evidence>
<dbReference type="GO" id="GO:0005886">
    <property type="term" value="C:plasma membrane"/>
    <property type="evidence" value="ECO:0007669"/>
    <property type="project" value="UniProtKB-SubCell"/>
</dbReference>
<gene>
    <name evidence="14" type="ORF">N7494_010766</name>
</gene>
<evidence type="ECO:0000256" key="10">
    <source>
        <dbReference type="ARBA" id="ARBA00023180"/>
    </source>
</evidence>
<dbReference type="InterPro" id="IPR027417">
    <property type="entry name" value="P-loop_NTPase"/>
</dbReference>
<keyword evidence="3" id="KW-0813">Transport</keyword>
<dbReference type="SUPFAM" id="SSF90123">
    <property type="entry name" value="ABC transporter transmembrane region"/>
    <property type="match status" value="2"/>
</dbReference>
<evidence type="ECO:0000256" key="11">
    <source>
        <dbReference type="SAM" id="Phobius"/>
    </source>
</evidence>
<keyword evidence="14" id="KW-0378">Hydrolase</keyword>
<dbReference type="PANTHER" id="PTHR24223:SF345">
    <property type="entry name" value="ABC MULTIDRUG TRANSPORTER (EUROFUNG)"/>
    <property type="match status" value="1"/>
</dbReference>
<evidence type="ECO:0000256" key="6">
    <source>
        <dbReference type="ARBA" id="ARBA00022741"/>
    </source>
</evidence>
<dbReference type="PROSITE" id="PS00211">
    <property type="entry name" value="ABC_TRANSPORTER_1"/>
    <property type="match status" value="2"/>
</dbReference>
<feature type="domain" description="ABC transmembrane type-1" evidence="13">
    <location>
        <begin position="537"/>
        <end position="814"/>
    </location>
</feature>
<name>A0AAD6CIY6_9EURO</name>
<dbReference type="GO" id="GO:0005524">
    <property type="term" value="F:ATP binding"/>
    <property type="evidence" value="ECO:0007669"/>
    <property type="project" value="UniProtKB-KW"/>
</dbReference>
<feature type="domain" description="ABC transporter" evidence="12">
    <location>
        <begin position="851"/>
        <end position="1103"/>
    </location>
</feature>
<evidence type="ECO:0000256" key="3">
    <source>
        <dbReference type="ARBA" id="ARBA00022448"/>
    </source>
</evidence>
<feature type="domain" description="ABC transmembrane type-1" evidence="13">
    <location>
        <begin position="19"/>
        <end position="206"/>
    </location>
</feature>
<dbReference type="SMART" id="SM00382">
    <property type="entry name" value="AAA"/>
    <property type="match status" value="2"/>
</dbReference>
<dbReference type="InterPro" id="IPR003593">
    <property type="entry name" value="AAA+_ATPase"/>
</dbReference>
<evidence type="ECO:0000259" key="13">
    <source>
        <dbReference type="PROSITE" id="PS50929"/>
    </source>
</evidence>
<reference evidence="14 15" key="1">
    <citation type="journal article" date="2023" name="IMA Fungus">
        <title>Comparative genomic study of the Penicillium genus elucidates a diverse pangenome and 15 lateral gene transfer events.</title>
        <authorList>
            <person name="Petersen C."/>
            <person name="Sorensen T."/>
            <person name="Nielsen M.R."/>
            <person name="Sondergaard T.E."/>
            <person name="Sorensen J.L."/>
            <person name="Fitzpatrick D.A."/>
            <person name="Frisvad J.C."/>
            <person name="Nielsen K.L."/>
        </authorList>
    </citation>
    <scope>NUCLEOTIDE SEQUENCE [LARGE SCALE GENOMIC DNA]</scope>
    <source>
        <strain evidence="14 15">IBT 35679</strain>
    </source>
</reference>
<proteinExistence type="inferred from homology"/>
<keyword evidence="7" id="KW-0067">ATP-binding</keyword>
<keyword evidence="8 11" id="KW-1133">Transmembrane helix</keyword>
<sequence>MSLIHDHTLKSNNDDHSAITLIGNDVEDVQMAMGWFHVIWSSLLSLSLGLYLLTSKLGWVSVVPIVLVTISSQGGKYASKNFVSKQRAWSDATQTRIGLTKTVLGHMKSIKMMGYSREIEEKVQAARDNELTAGSATYWLDVLLGCCASFINVVGPAITLAIYTIVAKLTGSPLLDADRVFTSFALIQMVTLPANSIMFLVPEFIAAIAGFDRIQIFLLEPTHEDSRMGLAHRTPVYSVYVDSLSEDSAGRPIHSEGDYSIKLQNVSVRFHTEDPPVLRDINIEIKPGWLVMVTGVTGSGKTTLARTIIGDLQAESGLISTSSRQMAFCAQSPWLPNGTIRDLIAGPPGSKVTDEKWYQKVLHACDLQYDLSKLPNGDLTFLESGGNSLSGGQRQRVALARAIYSRLDILVLDDVFSALDVRTARCVAQRLMGPSGLFRELKKTVLLITHSNLILTLVDGYISEQSTWDQLKPQNGSSDKQVDEELPVKNLFDNTLEEQPILALDVSKPERSMDSVRQIGDSAIYQHYISAIGKSRMIATLLIMISSATFAMLIQNWLRWWTADKKADQRTWFYLAVYLVLALGHWISLTGIAAVSLLIVPTSGRSLHSQLLRTVIKAPLSFITSTDIAITLSRFSQDMKQVDRRLPAQVAGLGSQAFKLLAQVLLLFMTQTYIIFAFPALTIVVYAIQKIYLFTSRQLRWLSMEANSLPSNNFLETVHGITTIRAFGWQEEYAIDNSNAIDTSQVPSFTLLAIEQWLALVLDLIVAAVALLTVTLIVTRDSISAGEVGISMNVILTVNITLLVTVQSWANFDASLGVISRIRNFSMTVLPETQPKETLLIPESWPANGAIEFDKVIADYALQSDNDLTAPAAHALNKISLDLVPGRKIGICGLTGSGKSSLLLSILRLIDLSEGCIKIDSLDIASISRDALRSRIITIPQDPFVLASDSIRNNLDIQRTNSKQDILAALKRVHLRALLDARAENTGFKPEQYLDLPMKDWTLSQGQMQLFTLARALLSRSSRGKVVLLDEATGNIDKETDEWVQQVVREDFRGYTMIVVAHRLETIADADSIVVMNQGKIVEMGSFDDLWQEDSSAFRSIFGRNES</sequence>
<dbReference type="InterPro" id="IPR044726">
    <property type="entry name" value="ABCC_6TM_D2"/>
</dbReference>
<dbReference type="PROSITE" id="PS50893">
    <property type="entry name" value="ABC_TRANSPORTER_2"/>
    <property type="match status" value="2"/>
</dbReference>
<evidence type="ECO:0000256" key="4">
    <source>
        <dbReference type="ARBA" id="ARBA00022475"/>
    </source>
</evidence>
<dbReference type="PANTHER" id="PTHR24223">
    <property type="entry name" value="ATP-BINDING CASSETTE SUB-FAMILY C"/>
    <property type="match status" value="1"/>
</dbReference>
<feature type="transmembrane region" description="Helical" evidence="11">
    <location>
        <begin position="142"/>
        <end position="166"/>
    </location>
</feature>
<feature type="transmembrane region" description="Helical" evidence="11">
    <location>
        <begin position="664"/>
        <end position="688"/>
    </location>
</feature>
<dbReference type="InterPro" id="IPR036640">
    <property type="entry name" value="ABC1_TM_sf"/>
</dbReference>
<evidence type="ECO:0000313" key="15">
    <source>
        <dbReference type="Proteomes" id="UP001220324"/>
    </source>
</evidence>
<keyword evidence="9 11" id="KW-0472">Membrane</keyword>
<dbReference type="SUPFAM" id="SSF52540">
    <property type="entry name" value="P-loop containing nucleoside triphosphate hydrolases"/>
    <property type="match status" value="2"/>
</dbReference>
<dbReference type="Gene3D" id="1.20.1560.10">
    <property type="entry name" value="ABC transporter type 1, transmembrane domain"/>
    <property type="match status" value="2"/>
</dbReference>
<feature type="transmembrane region" description="Helical" evidence="11">
    <location>
        <begin position="34"/>
        <end position="53"/>
    </location>
</feature>
<evidence type="ECO:0000256" key="8">
    <source>
        <dbReference type="ARBA" id="ARBA00022989"/>
    </source>
</evidence>
<comment type="subcellular location">
    <subcellularLocation>
        <location evidence="1">Cell membrane</location>
        <topology evidence="1">Multi-pass membrane protein</topology>
    </subcellularLocation>
</comment>
<protein>
    <submittedName>
        <fullName evidence="14">P-loop containing nucleoside triphosphate hydrolase protein</fullName>
    </submittedName>
</protein>
<dbReference type="Gene3D" id="3.40.50.300">
    <property type="entry name" value="P-loop containing nucleotide triphosphate hydrolases"/>
    <property type="match status" value="2"/>
</dbReference>
<keyword evidence="15" id="KW-1185">Reference proteome</keyword>
<dbReference type="InterPro" id="IPR011527">
    <property type="entry name" value="ABC1_TM_dom"/>
</dbReference>
<feature type="transmembrane region" description="Helical" evidence="11">
    <location>
        <begin position="572"/>
        <end position="600"/>
    </location>
</feature>
<comment type="caution">
    <text evidence="14">The sequence shown here is derived from an EMBL/GenBank/DDBJ whole genome shotgun (WGS) entry which is preliminary data.</text>
</comment>
<evidence type="ECO:0000259" key="12">
    <source>
        <dbReference type="PROSITE" id="PS50893"/>
    </source>
</evidence>
<dbReference type="GO" id="GO:0140359">
    <property type="term" value="F:ABC-type transporter activity"/>
    <property type="evidence" value="ECO:0007669"/>
    <property type="project" value="InterPro"/>
</dbReference>
<evidence type="ECO:0000256" key="2">
    <source>
        <dbReference type="ARBA" id="ARBA00009726"/>
    </source>
</evidence>
<feature type="transmembrane region" description="Helical" evidence="11">
    <location>
        <begin position="757"/>
        <end position="778"/>
    </location>
</feature>